<name>A0ACB7J6U2_PLECO</name>
<evidence type="ECO:0000313" key="1">
    <source>
        <dbReference type="EMBL" id="KAG9226312.1"/>
    </source>
</evidence>
<reference evidence="1 2" key="1">
    <citation type="journal article" date="2021" name="Appl. Environ. Microbiol.">
        <title>Genetic linkage and physical mapping for an oyster mushroom Pleurotus cornucopiae and QTL analysis for the trait cap color.</title>
        <authorList>
            <person name="Zhang Y."/>
            <person name="Gao W."/>
            <person name="Sonnenberg A."/>
            <person name="Chen Q."/>
            <person name="Zhang J."/>
            <person name="Huang C."/>
        </authorList>
    </citation>
    <scope>NUCLEOTIDE SEQUENCE [LARGE SCALE GENOMIC DNA]</scope>
    <source>
        <strain evidence="1">CCMSSC00406</strain>
    </source>
</reference>
<dbReference type="Proteomes" id="UP000824881">
    <property type="component" value="Unassembled WGS sequence"/>
</dbReference>
<evidence type="ECO:0000313" key="2">
    <source>
        <dbReference type="Proteomes" id="UP000824881"/>
    </source>
</evidence>
<comment type="caution">
    <text evidence="1">The sequence shown here is derived from an EMBL/GenBank/DDBJ whole genome shotgun (WGS) entry which is preliminary data.</text>
</comment>
<proteinExistence type="predicted"/>
<gene>
    <name evidence="1" type="ORF">CCMSSC00406_0003191</name>
</gene>
<sequence length="1420" mass="153888">MDDDHEEPLLNLSDVVHDETMDDHDQGTSSPHLHVDHSSTSTNLHNGYSDSSPSPDRFSSVTNFSVEVLEREIATLLNQNATAASAALLHAAAQQRQASLSSDNEVGEDSSNAEDQIASLGLNIGSLAAMLHAAQAHAAEADRSVQDLAKGSTFPPHRQDTLRGENEPRPTRSAPAFHSLTAKESSTSDSAQNRSRPDASGYLYTSDGDDGNAVETRRTLRDTRDSATPSRAASPSIGSGIRTSGADELTDINDIFQHLSTPFANESQTPDSSPVVPHSQPPEASTSSPGQVVLSPSNRPPAAPVASTSSLPSTSTSAPPKRVRKKKGQESAPSHSHICNYEDCSKTFTRRSDLARHQRIHTGERPFICSFDGCGKTFIQRSALHVHSRVHTGEKPHCCEYPGCGRTFGDSSSLARHRRTHTGKRPYKCDNAGCEKTFTRRTTLTQHMRIHDPNWAPDPNVRYSFKSKKRKVGEDTHDLEESMRSISALLHPGHPPTIQAQAPLAAHIASISTEIAAALAQAHAREYQEDDYGDREEVFGSGQEVSGPETIGPNTSGIRGEDPYEEDETDSPRAVEAALLAGDDDDDSDAFPIPLRTRRGKDSIPVLGTPILASTSTMASVTEEPPSVDLITLTRHVLHDQMRLGAAATGDLTLLLTAIQVTSKFIATNVRKARLINLVGLAGETNVQGEEQKKLDVLSNDIMVNALRASGKTAVLVSEELEDAIIIEEKNRGKYCVVFDPLDGSSNIDAGVNIGTIFGIYKIRPDSTGTIEDVLRPGSEMVAAGYTMYGSSANLVLSTGSGVNGYTLDNALGEFILTHPDIQIPPRGKIYSFNEGNSMYFHQPVTDYLKSIKFPAAPKKPYSARYIGSMVADVHRTLLYGGIFGYPDDKKSKSGKLRLLYEAFPMAFLTEQAGGIATTGTKRILDIVPTSIHERCPVFLGSKDDVQDLMKFYQEAAASSAGGIMATNTVLKHWTSSQTSTTPPNSPLISTPQSSMSLRIKISAKPSDRGSSEADELARRKATKRRIVDSDDDEHSPATVSSTLSGNSRSKRVRRPSQRVLDGMDSSDADVDVEGDHAEDSRFLASTSHEAASSSRAAAKPSKKRRAIKVAVSDEEDDDFAVDAVPDDDPLPSDSEEADFTYDADEPKWPKKGKAGSKRSSAKAPTTRRSKAKATKVPEKPIPMKDERRSRLKEGTPTSESTSGVKRARPKDAELDVDSFEALAMEASNSMGASSQADGSATAGEVPRPPPPKKPKLPTIKKHKNATASGPNTPSMASASAPKAIGGLPAKQGAGDSKPANLPRPAAYVGMTDFDLRNPNVYSELFKTASGNTPRSGLNRREKEEERLKELDKMRDEARAKRMEEAKPPFDLQAQVEKIYNFEQRLVNRSSALYPNCLGARWRDDWELKRKREQRMEANI</sequence>
<accession>A0ACB7J6U2</accession>
<organism evidence="1 2">
    <name type="scientific">Pleurotus cornucopiae</name>
    <name type="common">Cornucopia mushroom</name>
    <dbReference type="NCBI Taxonomy" id="5321"/>
    <lineage>
        <taxon>Eukaryota</taxon>
        <taxon>Fungi</taxon>
        <taxon>Dikarya</taxon>
        <taxon>Basidiomycota</taxon>
        <taxon>Agaricomycotina</taxon>
        <taxon>Agaricomycetes</taxon>
        <taxon>Agaricomycetidae</taxon>
        <taxon>Agaricales</taxon>
        <taxon>Pleurotineae</taxon>
        <taxon>Pleurotaceae</taxon>
        <taxon>Pleurotus</taxon>
    </lineage>
</organism>
<protein>
    <submittedName>
        <fullName evidence="1">Uncharacterized protein</fullName>
    </submittedName>
</protein>
<dbReference type="EMBL" id="WQMT02000002">
    <property type="protein sequence ID" value="KAG9226312.1"/>
    <property type="molecule type" value="Genomic_DNA"/>
</dbReference>
<keyword evidence="2" id="KW-1185">Reference proteome</keyword>